<evidence type="ECO:0000256" key="1">
    <source>
        <dbReference type="ARBA" id="ARBA00005429"/>
    </source>
</evidence>
<dbReference type="GO" id="GO:0005525">
    <property type="term" value="F:GTP binding"/>
    <property type="evidence" value="ECO:0007669"/>
    <property type="project" value="UniProtKB-KW"/>
</dbReference>
<organism evidence="7 8">
    <name type="scientific">Anolis carolinensis</name>
    <name type="common">Green anole</name>
    <name type="synonym">American chameleon</name>
    <dbReference type="NCBI Taxonomy" id="28377"/>
    <lineage>
        <taxon>Eukaryota</taxon>
        <taxon>Metazoa</taxon>
        <taxon>Chordata</taxon>
        <taxon>Craniata</taxon>
        <taxon>Vertebrata</taxon>
        <taxon>Euteleostomi</taxon>
        <taxon>Lepidosauria</taxon>
        <taxon>Squamata</taxon>
        <taxon>Bifurcata</taxon>
        <taxon>Unidentata</taxon>
        <taxon>Episquamata</taxon>
        <taxon>Toxicofera</taxon>
        <taxon>Iguania</taxon>
        <taxon>Dactyloidae</taxon>
        <taxon>Anolis</taxon>
    </lineage>
</organism>
<dbReference type="Ensembl" id="ENSACAT00000028448.3">
    <property type="protein sequence ID" value="ENSACAP00000018673.2"/>
    <property type="gene ID" value="ENSACAG00000022806.3"/>
</dbReference>
<evidence type="ECO:0000256" key="5">
    <source>
        <dbReference type="SAM" id="MobiDB-lite"/>
    </source>
</evidence>
<reference evidence="7" key="3">
    <citation type="submission" date="2025-09" db="UniProtKB">
        <authorList>
            <consortium name="Ensembl"/>
        </authorList>
    </citation>
    <scope>IDENTIFICATION</scope>
</reference>
<sequence length="419" mass="45671">MSAKGTEAKVSLTEMQIRDLQRAFEKGSFSDLSDRLREAHSALENLRLDVAITGEPAVGKSTFINAFRDVSADDDDAAPTGGSAATTTTATTPEPRPYTHPKYADVRLWDLPSIGGPGFQPRDYLQQVEFSRYDLFLVLSSGRFSALHGRLARLLQKAQADVYFVRSRVDQDVEARRRRREGPAGFSEAAALKEIREACLQDLAAAGVKSPKVFLVSSLAFGRYDLPLLGETLWRDLGLPRSHSFLLAAPNLSHRLLEKKRDVVGQQLWLVAVVACGQDPEPLPELSIATDVGLLLQTLRGYCVHFGLEESALRKAAAQAGLPFGQLRAVVKGPLAAEVSREDVVERLAEAASKAPKLPKPLLPVASQGRSFAAAYNMLKTFVDGATADAHHVLLRVFVSQKPQDDEALQKHPEEESGA</sequence>
<keyword evidence="3" id="KW-0378">Hydrolase</keyword>
<feature type="domain" description="IRG-type G" evidence="6">
    <location>
        <begin position="46"/>
        <end position="236"/>
    </location>
</feature>
<evidence type="ECO:0000256" key="2">
    <source>
        <dbReference type="ARBA" id="ARBA00022741"/>
    </source>
</evidence>
<evidence type="ECO:0000313" key="7">
    <source>
        <dbReference type="Ensembl" id="ENSACAP00000018673.2"/>
    </source>
</evidence>
<evidence type="ECO:0000259" key="6">
    <source>
        <dbReference type="PROSITE" id="PS51716"/>
    </source>
</evidence>
<dbReference type="PANTHER" id="PTHR32341:SF17">
    <property type="entry name" value="IRG-TYPE G DOMAIN-CONTAINING PROTEIN"/>
    <property type="match status" value="1"/>
</dbReference>
<dbReference type="GeneTree" id="ENSGT00950000183007"/>
<dbReference type="Pfam" id="PF05049">
    <property type="entry name" value="IIGP"/>
    <property type="match status" value="1"/>
</dbReference>
<accession>H9GR89</accession>
<dbReference type="AlphaFoldDB" id="H9GR89"/>
<dbReference type="Proteomes" id="UP000001646">
    <property type="component" value="Unplaced"/>
</dbReference>
<dbReference type="Gene3D" id="3.40.50.300">
    <property type="entry name" value="P-loop containing nucleotide triphosphate hydrolases"/>
    <property type="match status" value="1"/>
</dbReference>
<dbReference type="InterPro" id="IPR051515">
    <property type="entry name" value="IRG"/>
</dbReference>
<reference evidence="7" key="2">
    <citation type="submission" date="2025-08" db="UniProtKB">
        <authorList>
            <consortium name="Ensembl"/>
        </authorList>
    </citation>
    <scope>IDENTIFICATION</scope>
</reference>
<dbReference type="GO" id="GO:0016020">
    <property type="term" value="C:membrane"/>
    <property type="evidence" value="ECO:0007669"/>
    <property type="project" value="InterPro"/>
</dbReference>
<keyword evidence="4" id="KW-0342">GTP-binding</keyword>
<proteinExistence type="inferred from homology"/>
<protein>
    <recommendedName>
        <fullName evidence="6">IRG-type G domain-containing protein</fullName>
    </recommendedName>
</protein>
<evidence type="ECO:0000256" key="3">
    <source>
        <dbReference type="ARBA" id="ARBA00022801"/>
    </source>
</evidence>
<dbReference type="InParanoid" id="H9GR89"/>
<name>H9GR89_ANOCA</name>
<feature type="region of interest" description="Disordered" evidence="5">
    <location>
        <begin position="74"/>
        <end position="99"/>
    </location>
</feature>
<keyword evidence="8" id="KW-1185">Reference proteome</keyword>
<comment type="similarity">
    <text evidence="1">Belongs to the TRAFAC class dynamin-like GTPase superfamily. IRG family.</text>
</comment>
<dbReference type="PANTHER" id="PTHR32341">
    <property type="entry name" value="INTERFERON-INDUCIBLE GTPASE"/>
    <property type="match status" value="1"/>
</dbReference>
<dbReference type="FunFam" id="3.40.50.300:FF:000541">
    <property type="entry name" value="Immunity related GTPase M"/>
    <property type="match status" value="1"/>
</dbReference>
<reference evidence="7" key="1">
    <citation type="submission" date="2009-12" db="EMBL/GenBank/DDBJ databases">
        <title>The Genome Sequence of Anolis carolinensis (Green Anole Lizard).</title>
        <authorList>
            <consortium name="The Genome Sequencing Platform"/>
            <person name="Di Palma F."/>
            <person name="Alfoldi J."/>
            <person name="Heiman D."/>
            <person name="Young S."/>
            <person name="Grabherr M."/>
            <person name="Johnson J."/>
            <person name="Lander E.S."/>
            <person name="Lindblad-Toh K."/>
        </authorList>
    </citation>
    <scope>NUCLEOTIDE SEQUENCE [LARGE SCALE GENOMIC DNA]</scope>
    <source>
        <strain evidence="7">JBL SC #1</strain>
    </source>
</reference>
<dbReference type="InterPro" id="IPR027417">
    <property type="entry name" value="P-loop_NTPase"/>
</dbReference>
<dbReference type="InterPro" id="IPR030385">
    <property type="entry name" value="G_IRG_dom"/>
</dbReference>
<dbReference type="PROSITE" id="PS51716">
    <property type="entry name" value="G_IRG"/>
    <property type="match status" value="1"/>
</dbReference>
<dbReference type="eggNOG" id="ENOG502QS9R">
    <property type="taxonomic scope" value="Eukaryota"/>
</dbReference>
<keyword evidence="2" id="KW-0547">Nucleotide-binding</keyword>
<dbReference type="Bgee" id="ENSACAG00000022806">
    <property type="expression patterns" value="Expressed in adrenal gland and 3 other cell types or tissues"/>
</dbReference>
<dbReference type="HOGENOM" id="CLU_015342_2_0_1"/>
<feature type="compositionally biased region" description="Low complexity" evidence="5">
    <location>
        <begin position="78"/>
        <end position="93"/>
    </location>
</feature>
<dbReference type="SUPFAM" id="SSF52540">
    <property type="entry name" value="P-loop containing nucleoside triphosphate hydrolases"/>
    <property type="match status" value="1"/>
</dbReference>
<dbReference type="InterPro" id="IPR007743">
    <property type="entry name" value="Immunity-related_GTPase-like"/>
</dbReference>
<dbReference type="GO" id="GO:0003924">
    <property type="term" value="F:GTPase activity"/>
    <property type="evidence" value="ECO:0000318"/>
    <property type="project" value="GO_Central"/>
</dbReference>
<evidence type="ECO:0000256" key="4">
    <source>
        <dbReference type="ARBA" id="ARBA00023134"/>
    </source>
</evidence>
<evidence type="ECO:0000313" key="8">
    <source>
        <dbReference type="Proteomes" id="UP000001646"/>
    </source>
</evidence>